<sequence>MCEEVYRERAHLVAHLSAIYPSVRVDDPGEPEAPTVVTVFLPTGPVGWHVKDRDLALFAHVPYGENHYDGYDTAEKYRRLDAATRDLAARRE</sequence>
<reference evidence="1 2" key="1">
    <citation type="submission" date="2018-10" db="EMBL/GenBank/DDBJ databases">
        <title>Isolation from cow dung.</title>
        <authorList>
            <person name="Ling L."/>
        </authorList>
    </citation>
    <scope>NUCLEOTIDE SEQUENCE [LARGE SCALE GENOMIC DNA]</scope>
    <source>
        <strain evidence="1 2">NEAU-LL90</strain>
    </source>
</reference>
<dbReference type="RefSeq" id="WP_122185798.1">
    <property type="nucleotide sequence ID" value="NZ_RFFH01000001.1"/>
</dbReference>
<keyword evidence="2" id="KW-1185">Reference proteome</keyword>
<protein>
    <submittedName>
        <fullName evidence="1">Uncharacterized protein</fullName>
    </submittedName>
</protein>
<evidence type="ECO:0000313" key="1">
    <source>
        <dbReference type="EMBL" id="RMI34828.1"/>
    </source>
</evidence>
<dbReference type="Proteomes" id="UP000279275">
    <property type="component" value="Unassembled WGS sequence"/>
</dbReference>
<proteinExistence type="predicted"/>
<comment type="caution">
    <text evidence="1">The sequence shown here is derived from an EMBL/GenBank/DDBJ whole genome shotgun (WGS) entry which is preliminary data.</text>
</comment>
<gene>
    <name evidence="1" type="ORF">EBN03_00095</name>
</gene>
<evidence type="ECO:0000313" key="2">
    <source>
        <dbReference type="Proteomes" id="UP000279275"/>
    </source>
</evidence>
<name>A0A3M2LJ85_9NOCA</name>
<accession>A0A3M2LJ85</accession>
<dbReference type="EMBL" id="RFFH01000001">
    <property type="protein sequence ID" value="RMI34828.1"/>
    <property type="molecule type" value="Genomic_DNA"/>
</dbReference>
<dbReference type="AlphaFoldDB" id="A0A3M2LJ85"/>
<dbReference type="OrthoDB" id="3078601at2"/>
<organism evidence="1 2">
    <name type="scientific">Nocardia stercoris</name>
    <dbReference type="NCBI Taxonomy" id="2483361"/>
    <lineage>
        <taxon>Bacteria</taxon>
        <taxon>Bacillati</taxon>
        <taxon>Actinomycetota</taxon>
        <taxon>Actinomycetes</taxon>
        <taxon>Mycobacteriales</taxon>
        <taxon>Nocardiaceae</taxon>
        <taxon>Nocardia</taxon>
    </lineage>
</organism>